<dbReference type="AlphaFoldDB" id="A0A3R9R432"/>
<proteinExistence type="predicted"/>
<gene>
    <name evidence="1" type="ORF">AHTJR_15955</name>
</gene>
<evidence type="ECO:0000313" key="2">
    <source>
        <dbReference type="Proteomes" id="UP000294395"/>
    </source>
</evidence>
<dbReference type="Proteomes" id="UP000294395">
    <property type="component" value="Chromosome"/>
</dbReference>
<sequence length="60" mass="6759">MDAACLAGVTWMYPLPNKGVWLLCPVKVINAYTKVICSFFIHEAVQSSSLLRQSRNQFLV</sequence>
<dbReference type="EMBL" id="CP038009">
    <property type="protein sequence ID" value="QBQ17663.1"/>
    <property type="molecule type" value="Genomic_DNA"/>
</dbReference>
<organism evidence="1 2">
    <name type="scientific">Acinetobacter haemolyticus</name>
    <dbReference type="NCBI Taxonomy" id="29430"/>
    <lineage>
        <taxon>Bacteria</taxon>
        <taxon>Pseudomonadati</taxon>
        <taxon>Pseudomonadota</taxon>
        <taxon>Gammaproteobacteria</taxon>
        <taxon>Moraxellales</taxon>
        <taxon>Moraxellaceae</taxon>
        <taxon>Acinetobacter</taxon>
    </lineage>
</organism>
<evidence type="ECO:0000313" key="1">
    <source>
        <dbReference type="EMBL" id="QBQ17663.1"/>
    </source>
</evidence>
<accession>A0A3R9R432</accession>
<protein>
    <submittedName>
        <fullName evidence="1">Uncharacterized protein</fullName>
    </submittedName>
</protein>
<reference evidence="1 2" key="1">
    <citation type="submission" date="2019-03" db="EMBL/GenBank/DDBJ databases">
        <title>Complete genome sequence of two outbreak-associated Acinetobacter haemolyticus strains.</title>
        <authorList>
            <person name="Bai L."/>
            <person name="Zhang S.-C."/>
            <person name="Deng Y."/>
            <person name="Song C.-C."/>
            <person name="Kang G.-B."/>
            <person name="Dong Y."/>
            <person name="Wang Y."/>
            <person name="Gao F."/>
            <person name="Huang H."/>
        </authorList>
    </citation>
    <scope>NUCLEOTIDE SEQUENCE [LARGE SCALE GENOMIC DNA]</scope>
    <source>
        <strain evidence="1 2">TJR01</strain>
    </source>
</reference>
<name>A0A3R9R432_ACIHA</name>